<dbReference type="InterPro" id="IPR043128">
    <property type="entry name" value="Rev_trsase/Diguanyl_cyclase"/>
</dbReference>
<dbReference type="PANTHER" id="PTHR35046">
    <property type="entry name" value="ZINC KNUCKLE (CCHC-TYPE) FAMILY PROTEIN"/>
    <property type="match status" value="1"/>
</dbReference>
<evidence type="ECO:0000313" key="3">
    <source>
        <dbReference type="Proteomes" id="UP000829196"/>
    </source>
</evidence>
<sequence length="158" mass="18332">MLGKESEQSYEIPVAIQPLIEGYSDITTDELPKSLPPMRDIQHHIDLIRGAPLPNIPRYRISPTEHDELHKKVTELLDKGLIKESMSLCAVPDLLTPKKDKTWWMCVDSRAINKITIKYRFPIPRLDEMLDMLSGAKVFSEIDLRSRYHQIRVRPDDE</sequence>
<dbReference type="SMR" id="A0A8T3ABP3"/>
<keyword evidence="3" id="KW-1185">Reference proteome</keyword>
<dbReference type="InterPro" id="IPR000477">
    <property type="entry name" value="RT_dom"/>
</dbReference>
<proteinExistence type="predicted"/>
<dbReference type="Gene3D" id="3.30.70.270">
    <property type="match status" value="1"/>
</dbReference>
<feature type="domain" description="Reverse transcriptase" evidence="1">
    <location>
        <begin position="97"/>
        <end position="157"/>
    </location>
</feature>
<dbReference type="CDD" id="cd01647">
    <property type="entry name" value="RT_LTR"/>
    <property type="match status" value="1"/>
</dbReference>
<dbReference type="AlphaFoldDB" id="A0A8T3ABP3"/>
<dbReference type="EMBL" id="JAGYWB010000017">
    <property type="protein sequence ID" value="KAI0493956.1"/>
    <property type="molecule type" value="Genomic_DNA"/>
</dbReference>
<dbReference type="Proteomes" id="UP000829196">
    <property type="component" value="Unassembled WGS sequence"/>
</dbReference>
<protein>
    <recommendedName>
        <fullName evidence="1">Reverse transcriptase domain-containing protein</fullName>
    </recommendedName>
</protein>
<gene>
    <name evidence="2" type="ORF">KFK09_024086</name>
</gene>
<dbReference type="OrthoDB" id="679712at2759"/>
<name>A0A8T3ABP3_DENNO</name>
<evidence type="ECO:0000259" key="1">
    <source>
        <dbReference type="Pfam" id="PF00078"/>
    </source>
</evidence>
<dbReference type="Pfam" id="PF00078">
    <property type="entry name" value="RVT_1"/>
    <property type="match status" value="1"/>
</dbReference>
<reference evidence="2" key="1">
    <citation type="journal article" date="2022" name="Front. Genet.">
        <title>Chromosome-Scale Assembly of the Dendrobium nobile Genome Provides Insights Into the Molecular Mechanism of the Biosynthesis of the Medicinal Active Ingredient of Dendrobium.</title>
        <authorList>
            <person name="Xu Q."/>
            <person name="Niu S.-C."/>
            <person name="Li K.-L."/>
            <person name="Zheng P.-J."/>
            <person name="Zhang X.-J."/>
            <person name="Jia Y."/>
            <person name="Liu Y."/>
            <person name="Niu Y.-X."/>
            <person name="Yu L.-H."/>
            <person name="Chen D.-F."/>
            <person name="Zhang G.-Q."/>
        </authorList>
    </citation>
    <scope>NUCLEOTIDE SEQUENCE</scope>
    <source>
        <tissue evidence="2">Leaf</tissue>
    </source>
</reference>
<evidence type="ECO:0000313" key="2">
    <source>
        <dbReference type="EMBL" id="KAI0493956.1"/>
    </source>
</evidence>
<dbReference type="InterPro" id="IPR043502">
    <property type="entry name" value="DNA/RNA_pol_sf"/>
</dbReference>
<organism evidence="2 3">
    <name type="scientific">Dendrobium nobile</name>
    <name type="common">Orchid</name>
    <dbReference type="NCBI Taxonomy" id="94219"/>
    <lineage>
        <taxon>Eukaryota</taxon>
        <taxon>Viridiplantae</taxon>
        <taxon>Streptophyta</taxon>
        <taxon>Embryophyta</taxon>
        <taxon>Tracheophyta</taxon>
        <taxon>Spermatophyta</taxon>
        <taxon>Magnoliopsida</taxon>
        <taxon>Liliopsida</taxon>
        <taxon>Asparagales</taxon>
        <taxon>Orchidaceae</taxon>
        <taxon>Epidendroideae</taxon>
        <taxon>Malaxideae</taxon>
        <taxon>Dendrobiinae</taxon>
        <taxon>Dendrobium</taxon>
    </lineage>
</organism>
<comment type="caution">
    <text evidence="2">The sequence shown here is derived from an EMBL/GenBank/DDBJ whole genome shotgun (WGS) entry which is preliminary data.</text>
</comment>
<accession>A0A8T3ABP3</accession>
<dbReference type="PANTHER" id="PTHR35046:SF18">
    <property type="entry name" value="RNA-DIRECTED DNA POLYMERASE"/>
    <property type="match status" value="1"/>
</dbReference>
<dbReference type="Gene3D" id="3.10.10.10">
    <property type="entry name" value="HIV Type 1 Reverse Transcriptase, subunit A, domain 1"/>
    <property type="match status" value="1"/>
</dbReference>
<dbReference type="SUPFAM" id="SSF56672">
    <property type="entry name" value="DNA/RNA polymerases"/>
    <property type="match status" value="1"/>
</dbReference>